<organism evidence="3 4">
    <name type="scientific">Fibrella forsythiae</name>
    <dbReference type="NCBI Taxonomy" id="2817061"/>
    <lineage>
        <taxon>Bacteria</taxon>
        <taxon>Pseudomonadati</taxon>
        <taxon>Bacteroidota</taxon>
        <taxon>Cytophagia</taxon>
        <taxon>Cytophagales</taxon>
        <taxon>Spirosomataceae</taxon>
        <taxon>Fibrella</taxon>
    </lineage>
</organism>
<dbReference type="InterPro" id="IPR041700">
    <property type="entry name" value="OMP_b-brl_3"/>
</dbReference>
<accession>A0ABS3JM88</accession>
<comment type="caution">
    <text evidence="3">The sequence shown here is derived from an EMBL/GenBank/DDBJ whole genome shotgun (WGS) entry which is preliminary data.</text>
</comment>
<reference evidence="3 4" key="1">
    <citation type="submission" date="2021-03" db="EMBL/GenBank/DDBJ databases">
        <title>Fibrella sp. HMF5405 genome sequencing and assembly.</title>
        <authorList>
            <person name="Kang H."/>
            <person name="Kim H."/>
            <person name="Bae S."/>
            <person name="Joh K."/>
        </authorList>
    </citation>
    <scope>NUCLEOTIDE SEQUENCE [LARGE SCALE GENOMIC DNA]</scope>
    <source>
        <strain evidence="3 4">HMF5405</strain>
    </source>
</reference>
<feature type="signal peptide" evidence="1">
    <location>
        <begin position="1"/>
        <end position="20"/>
    </location>
</feature>
<keyword evidence="4" id="KW-1185">Reference proteome</keyword>
<keyword evidence="1" id="KW-0732">Signal</keyword>
<dbReference type="SUPFAM" id="SSF49478">
    <property type="entry name" value="Cna protein B-type domain"/>
    <property type="match status" value="1"/>
</dbReference>
<name>A0ABS3JM88_9BACT</name>
<evidence type="ECO:0000259" key="2">
    <source>
        <dbReference type="Pfam" id="PF14905"/>
    </source>
</evidence>
<proteinExistence type="predicted"/>
<keyword evidence="3" id="KW-0675">Receptor</keyword>
<evidence type="ECO:0000313" key="4">
    <source>
        <dbReference type="Proteomes" id="UP000664628"/>
    </source>
</evidence>
<feature type="domain" description="Outer membrane protein beta-barrel" evidence="2">
    <location>
        <begin position="475"/>
        <end position="779"/>
    </location>
</feature>
<dbReference type="Pfam" id="PF13620">
    <property type="entry name" value="CarboxypepD_reg"/>
    <property type="match status" value="1"/>
</dbReference>
<evidence type="ECO:0000256" key="1">
    <source>
        <dbReference type="SAM" id="SignalP"/>
    </source>
</evidence>
<dbReference type="EMBL" id="JAFMYW010000007">
    <property type="protein sequence ID" value="MBO0951127.1"/>
    <property type="molecule type" value="Genomic_DNA"/>
</dbReference>
<sequence>MKNRLLVFFFFCLFSSAAFAQTAPTRFTLQATVTDTLGTKLNSVTVMLQTGKDSVLTSFGRTDETGKFSLKGIKRGTYILKITYVGMMPLNQKVNFDTDQTVDLGTIKLKPIAKELYEVVVKAARAPLTIRGDTVEYDTRAFKVPPGSSVEDLLRKLPGVIVDREGNIRAQGQEVKRVTVDGKQFFSDDPKTATKNLQAEAISKVQVFSDKTEKAKLTGVDDGTKEKTMNLELKEEFKKGGFGKITGGAGPASNLPARAEVRGSYNKFDKKQQLSLIGLANNTNQTGLSWADYQDFRGSNSFNWNDNADFGFSSGNYYIIGGGDDESFSIPITGGDRGRGLSDNVAGGANYNYDTKKTKVSSNYYFSQTKLRTESLGEVTNFIPTGDLNTTTASNQTTKNSSHRFSFRLEKQLDTLNTLVFSTSGRYNTSTALLLSTRDIRRILNTATTPTTSNTTVNSRNGQSFGLSNALIYRHKFMKKGRSFAASANYELSSSDGTLDLEARNRFFEATDINDQLRIISQLQSTNSNVSQYKASLLFVEPLSKKFFWESFYNFSLRYDEVDRNVLNTQTDTPTRNDSLSRYYTNTYLYNRLGTSLRYTNKGLNLGIGGAVQQFQINGQYASDQTLPILGRIDRTFTTFVPNMSVNFDLKNNKYLYGGYNVGVQTPTSRQLQPIVDNSNPLFITQGNPDLLPAITHRLNLGFNYFNPGSFTNFYGGVNYGYNINQIVYGQTIDTRTLITSTRPQNITGGYNFGYYSYLSFPLKKTKATLDLGGNLNLGQLITPINGVNNQTNTTNYNANLKLSLTPADWFTFYGSAEVGIGNARYSINTAQNAQTINNSYQADANVKLPGDIYVSSSFNYQIYRNQRFGFNQGIPLWNSAIYRLIGKAKRMEVRLSAYDMLNRNVNVTQYAGQNSVSSERTRTLARYFMFSMTYNMRGIKASVRQSNGWD</sequence>
<feature type="chain" id="PRO_5045835262" evidence="1">
    <location>
        <begin position="21"/>
        <end position="951"/>
    </location>
</feature>
<dbReference type="RefSeq" id="WP_207331084.1">
    <property type="nucleotide sequence ID" value="NZ_JAFMYW010000007.1"/>
</dbReference>
<dbReference type="Pfam" id="PF14905">
    <property type="entry name" value="OMP_b-brl_3"/>
    <property type="match status" value="2"/>
</dbReference>
<dbReference type="SUPFAM" id="SSF56935">
    <property type="entry name" value="Porins"/>
    <property type="match status" value="1"/>
</dbReference>
<gene>
    <name evidence="3" type="ORF">J2I46_21255</name>
</gene>
<dbReference type="Gene3D" id="2.60.40.1120">
    <property type="entry name" value="Carboxypeptidase-like, regulatory domain"/>
    <property type="match status" value="1"/>
</dbReference>
<protein>
    <submittedName>
        <fullName evidence="3">TonB-dependent receptor family protein</fullName>
    </submittedName>
</protein>
<feature type="domain" description="Outer membrane protein beta-barrel" evidence="2">
    <location>
        <begin position="789"/>
        <end position="935"/>
    </location>
</feature>
<evidence type="ECO:0000313" key="3">
    <source>
        <dbReference type="EMBL" id="MBO0951127.1"/>
    </source>
</evidence>
<dbReference type="Proteomes" id="UP000664628">
    <property type="component" value="Unassembled WGS sequence"/>
</dbReference>